<evidence type="ECO:0000313" key="2">
    <source>
        <dbReference type="EMBL" id="GED26815.1"/>
    </source>
</evidence>
<evidence type="ECO:0000313" key="3">
    <source>
        <dbReference type="Proteomes" id="UP000317180"/>
    </source>
</evidence>
<accession>A0ABQ0STX4</accession>
<comment type="caution">
    <text evidence="2">The sequence shown here is derived from an EMBL/GenBank/DDBJ whole genome shotgun (WGS) entry which is preliminary data.</text>
</comment>
<feature type="compositionally biased region" description="Polar residues" evidence="1">
    <location>
        <begin position="40"/>
        <end position="50"/>
    </location>
</feature>
<name>A0ABQ0STX4_9BACL</name>
<dbReference type="EMBL" id="BJOD01000029">
    <property type="protein sequence ID" value="GED26815.1"/>
    <property type="molecule type" value="Genomic_DNA"/>
</dbReference>
<sequence>MRACLLLEPDDADQRSKHDADFPQRHFSVFGTQSATVPFSRRSGTATADSYAQAPAVPAQAQAQARSR</sequence>
<proteinExistence type="predicted"/>
<keyword evidence="3" id="KW-1185">Reference proteome</keyword>
<feature type="compositionally biased region" description="Low complexity" evidence="1">
    <location>
        <begin position="52"/>
        <end position="68"/>
    </location>
</feature>
<feature type="region of interest" description="Disordered" evidence="1">
    <location>
        <begin position="40"/>
        <end position="68"/>
    </location>
</feature>
<gene>
    <name evidence="2" type="ORF">BAG01nite_29170</name>
</gene>
<reference evidence="2 3" key="1">
    <citation type="submission" date="2019-06" db="EMBL/GenBank/DDBJ databases">
        <title>Whole genome shotgun sequence of Brevibacillus agri NBRC 15538.</title>
        <authorList>
            <person name="Hosoyama A."/>
            <person name="Uohara A."/>
            <person name="Ohji S."/>
            <person name="Ichikawa N."/>
        </authorList>
    </citation>
    <scope>NUCLEOTIDE SEQUENCE [LARGE SCALE GENOMIC DNA]</scope>
    <source>
        <strain evidence="2 3">NBRC 15538</strain>
    </source>
</reference>
<evidence type="ECO:0000256" key="1">
    <source>
        <dbReference type="SAM" id="MobiDB-lite"/>
    </source>
</evidence>
<organism evidence="2 3">
    <name type="scientific">Brevibacillus agri</name>
    <dbReference type="NCBI Taxonomy" id="51101"/>
    <lineage>
        <taxon>Bacteria</taxon>
        <taxon>Bacillati</taxon>
        <taxon>Bacillota</taxon>
        <taxon>Bacilli</taxon>
        <taxon>Bacillales</taxon>
        <taxon>Paenibacillaceae</taxon>
        <taxon>Brevibacillus</taxon>
    </lineage>
</organism>
<dbReference type="Proteomes" id="UP000317180">
    <property type="component" value="Unassembled WGS sequence"/>
</dbReference>
<protein>
    <submittedName>
        <fullName evidence="2">Uncharacterized protein</fullName>
    </submittedName>
</protein>